<proteinExistence type="predicted"/>
<comment type="caution">
    <text evidence="2">The sequence shown here is derived from an EMBL/GenBank/DDBJ whole genome shotgun (WGS) entry which is preliminary data.</text>
</comment>
<dbReference type="AlphaFoldDB" id="A0A4Q2SW98"/>
<protein>
    <submittedName>
        <fullName evidence="2">Uncharacterized protein</fullName>
    </submittedName>
</protein>
<name>A0A4Q2SW98_9HYPH</name>
<gene>
    <name evidence="2" type="ORF">EUU22_18895</name>
</gene>
<dbReference type="EMBL" id="SDVB01000253">
    <property type="protein sequence ID" value="RYC10375.1"/>
    <property type="molecule type" value="Genomic_DNA"/>
</dbReference>
<dbReference type="OrthoDB" id="7916611at2"/>
<accession>A0A4Q2SW98</accession>
<evidence type="ECO:0000256" key="1">
    <source>
        <dbReference type="SAM" id="MobiDB-lite"/>
    </source>
</evidence>
<feature type="region of interest" description="Disordered" evidence="1">
    <location>
        <begin position="94"/>
        <end position="113"/>
    </location>
</feature>
<keyword evidence="3" id="KW-1185">Reference proteome</keyword>
<dbReference type="RefSeq" id="WP_129333761.1">
    <property type="nucleotide sequence ID" value="NZ_SDVB01000253.1"/>
</dbReference>
<dbReference type="Proteomes" id="UP000291088">
    <property type="component" value="Unassembled WGS sequence"/>
</dbReference>
<evidence type="ECO:0000313" key="3">
    <source>
        <dbReference type="Proteomes" id="UP000291088"/>
    </source>
</evidence>
<sequence length="113" mass="12721">MKLIRDADTLIAVLEHGDLKSDLNVEIAKVIGKLHHLSEDNPKKKFSGSLTLKMKFSVENMMVQITNDIASTLPKEPRRMDVFWTTEDGALSTEHPAQHDMFGGPRAIEAHRQ</sequence>
<reference evidence="2 3" key="1">
    <citation type="submission" date="2019-01" db="EMBL/GenBank/DDBJ databases">
        <authorList>
            <person name="Deng T."/>
        </authorList>
    </citation>
    <scope>NUCLEOTIDE SEQUENCE [LARGE SCALE GENOMIC DNA]</scope>
    <source>
        <strain evidence="2 3">F8825</strain>
    </source>
</reference>
<evidence type="ECO:0000313" key="2">
    <source>
        <dbReference type="EMBL" id="RYC10375.1"/>
    </source>
</evidence>
<organism evidence="2 3">
    <name type="scientific">Ciceribacter ferrooxidans</name>
    <dbReference type="NCBI Taxonomy" id="2509717"/>
    <lineage>
        <taxon>Bacteria</taxon>
        <taxon>Pseudomonadati</taxon>
        <taxon>Pseudomonadota</taxon>
        <taxon>Alphaproteobacteria</taxon>
        <taxon>Hyphomicrobiales</taxon>
        <taxon>Rhizobiaceae</taxon>
        <taxon>Ciceribacter</taxon>
    </lineage>
</organism>